<keyword evidence="3" id="KW-1185">Reference proteome</keyword>
<dbReference type="Pfam" id="PF06998">
    <property type="entry name" value="DUF1307"/>
    <property type="match status" value="1"/>
</dbReference>
<dbReference type="RefSeq" id="WP_379597548.1">
    <property type="nucleotide sequence ID" value="NZ_JBHUDE010000048.1"/>
</dbReference>
<dbReference type="Proteomes" id="UP001597221">
    <property type="component" value="Unassembled WGS sequence"/>
</dbReference>
<evidence type="ECO:0000313" key="2">
    <source>
        <dbReference type="EMBL" id="MFD1608221.1"/>
    </source>
</evidence>
<feature type="signal peptide" evidence="1">
    <location>
        <begin position="1"/>
        <end position="21"/>
    </location>
</feature>
<dbReference type="SUPFAM" id="SSF160704">
    <property type="entry name" value="YehR-like"/>
    <property type="match status" value="1"/>
</dbReference>
<dbReference type="EMBL" id="JBHUDE010000048">
    <property type="protein sequence ID" value="MFD1608221.1"/>
    <property type="molecule type" value="Genomic_DNA"/>
</dbReference>
<organism evidence="2 3">
    <name type="scientific">Oceanobacillus luteolus</name>
    <dbReference type="NCBI Taxonomy" id="1274358"/>
    <lineage>
        <taxon>Bacteria</taxon>
        <taxon>Bacillati</taxon>
        <taxon>Bacillota</taxon>
        <taxon>Bacilli</taxon>
        <taxon>Bacillales</taxon>
        <taxon>Bacillaceae</taxon>
        <taxon>Oceanobacillus</taxon>
    </lineage>
</organism>
<sequence>MKKWFMFGLTLLISFTLIACGAEETTTTLSMEQAGVTMVVTLKAEGDRVTEQTADNEIMYDALGVSTAEEAEEFFAGFVEGFDETEGVTHNIEYQEDKVVESLTVDYEKADIDEVSQLAGSQYEAESGDEISLERTIEMLEEQGFEIVE</sequence>
<dbReference type="Gene3D" id="3.30.1830.10">
    <property type="entry name" value="YehR-like"/>
    <property type="match status" value="1"/>
</dbReference>
<gene>
    <name evidence="2" type="ORF">ACFSBH_11190</name>
</gene>
<comment type="caution">
    <text evidence="2">The sequence shown here is derived from an EMBL/GenBank/DDBJ whole genome shotgun (WGS) entry which is preliminary data.</text>
</comment>
<accession>A0ABW4HS95</accession>
<keyword evidence="2" id="KW-0449">Lipoprotein</keyword>
<evidence type="ECO:0000256" key="1">
    <source>
        <dbReference type="SAM" id="SignalP"/>
    </source>
</evidence>
<dbReference type="PIRSF" id="PIRSF006187">
    <property type="entry name" value="DUF1307"/>
    <property type="match status" value="1"/>
</dbReference>
<reference evidence="3" key="1">
    <citation type="journal article" date="2019" name="Int. J. Syst. Evol. Microbiol.">
        <title>The Global Catalogue of Microorganisms (GCM) 10K type strain sequencing project: providing services to taxonomists for standard genome sequencing and annotation.</title>
        <authorList>
            <consortium name="The Broad Institute Genomics Platform"/>
            <consortium name="The Broad Institute Genome Sequencing Center for Infectious Disease"/>
            <person name="Wu L."/>
            <person name="Ma J."/>
        </authorList>
    </citation>
    <scope>NUCLEOTIDE SEQUENCE [LARGE SCALE GENOMIC DNA]</scope>
    <source>
        <strain evidence="3">CGMCC 1.12376</strain>
    </source>
</reference>
<proteinExistence type="predicted"/>
<feature type="chain" id="PRO_5046873094" evidence="1">
    <location>
        <begin position="22"/>
        <end position="149"/>
    </location>
</feature>
<dbReference type="InterPro" id="IPR036699">
    <property type="entry name" value="YehR-like_sf"/>
</dbReference>
<keyword evidence="1" id="KW-0732">Signal</keyword>
<name>A0ABW4HS95_9BACI</name>
<dbReference type="InterPro" id="IPR009736">
    <property type="entry name" value="DUF1307"/>
</dbReference>
<dbReference type="PROSITE" id="PS51257">
    <property type="entry name" value="PROKAR_LIPOPROTEIN"/>
    <property type="match status" value="1"/>
</dbReference>
<evidence type="ECO:0000313" key="3">
    <source>
        <dbReference type="Proteomes" id="UP001597221"/>
    </source>
</evidence>
<protein>
    <submittedName>
        <fullName evidence="2">YehR family lipoprotein</fullName>
    </submittedName>
</protein>